<accession>A0AAE0KAQ6</accession>
<keyword evidence="5 6" id="KW-0472">Membrane</keyword>
<comment type="similarity">
    <text evidence="2">Belongs to the TspO/BZRP family.</text>
</comment>
<dbReference type="CDD" id="cd15904">
    <property type="entry name" value="TSPO_MBR"/>
    <property type="match status" value="1"/>
</dbReference>
<feature type="transmembrane region" description="Helical" evidence="6">
    <location>
        <begin position="155"/>
        <end position="175"/>
    </location>
</feature>
<evidence type="ECO:0000256" key="4">
    <source>
        <dbReference type="ARBA" id="ARBA00022989"/>
    </source>
</evidence>
<comment type="subcellular location">
    <subcellularLocation>
        <location evidence="1">Membrane</location>
        <topology evidence="1">Multi-pass membrane protein</topology>
    </subcellularLocation>
</comment>
<evidence type="ECO:0000313" key="7">
    <source>
        <dbReference type="EMBL" id="KAK3372451.1"/>
    </source>
</evidence>
<evidence type="ECO:0000256" key="5">
    <source>
        <dbReference type="ARBA" id="ARBA00023136"/>
    </source>
</evidence>
<protein>
    <submittedName>
        <fullName evidence="7">TspO/MBR-related protein</fullName>
    </submittedName>
</protein>
<reference evidence="7" key="1">
    <citation type="journal article" date="2023" name="Mol. Phylogenet. Evol.">
        <title>Genome-scale phylogeny and comparative genomics of the fungal order Sordariales.</title>
        <authorList>
            <person name="Hensen N."/>
            <person name="Bonometti L."/>
            <person name="Westerberg I."/>
            <person name="Brannstrom I.O."/>
            <person name="Guillou S."/>
            <person name="Cros-Aarteil S."/>
            <person name="Calhoun S."/>
            <person name="Haridas S."/>
            <person name="Kuo A."/>
            <person name="Mondo S."/>
            <person name="Pangilinan J."/>
            <person name="Riley R."/>
            <person name="LaButti K."/>
            <person name="Andreopoulos B."/>
            <person name="Lipzen A."/>
            <person name="Chen C."/>
            <person name="Yan M."/>
            <person name="Daum C."/>
            <person name="Ng V."/>
            <person name="Clum A."/>
            <person name="Steindorff A."/>
            <person name="Ohm R.A."/>
            <person name="Martin F."/>
            <person name="Silar P."/>
            <person name="Natvig D.O."/>
            <person name="Lalanne C."/>
            <person name="Gautier V."/>
            <person name="Ament-Velasquez S.L."/>
            <person name="Kruys A."/>
            <person name="Hutchinson M.I."/>
            <person name="Powell A.J."/>
            <person name="Barry K."/>
            <person name="Miller A.N."/>
            <person name="Grigoriev I.V."/>
            <person name="Debuchy R."/>
            <person name="Gladieux P."/>
            <person name="Hiltunen Thoren M."/>
            <person name="Johannesson H."/>
        </authorList>
    </citation>
    <scope>NUCLEOTIDE SEQUENCE</scope>
    <source>
        <strain evidence="7">CBS 232.78</strain>
    </source>
</reference>
<dbReference type="InterPro" id="IPR038330">
    <property type="entry name" value="TspO/MBR-related_sf"/>
</dbReference>
<evidence type="ECO:0000256" key="1">
    <source>
        <dbReference type="ARBA" id="ARBA00004141"/>
    </source>
</evidence>
<dbReference type="EMBL" id="JAULSW010000008">
    <property type="protein sequence ID" value="KAK3372451.1"/>
    <property type="molecule type" value="Genomic_DNA"/>
</dbReference>
<proteinExistence type="inferred from homology"/>
<dbReference type="AlphaFoldDB" id="A0AAE0KAQ6"/>
<sequence length="191" mass="20718">MTTYIPNLTLPSGVFNNLPVSILLPIALGTAVGYSTRPKDTKRQYLSWKQPPFRPPPWVFGPAWTLLYGLMGYASYRAVHLGTSPLNSPATIAAAKHGATLYSIQLGLNLAWMPLFFGFNRPVEATIDVLALLGINGYLAYLWGGSVDSTAGCLLVPYVAWLGFASYLSAGTGYLNNWDLSTPKDDATKRA</sequence>
<keyword evidence="4 6" id="KW-1133">Transmembrane helix</keyword>
<dbReference type="GO" id="GO:0005741">
    <property type="term" value="C:mitochondrial outer membrane"/>
    <property type="evidence" value="ECO:0007669"/>
    <property type="project" value="TreeGrafter"/>
</dbReference>
<organism evidence="7 8">
    <name type="scientific">Podospora didyma</name>
    <dbReference type="NCBI Taxonomy" id="330526"/>
    <lineage>
        <taxon>Eukaryota</taxon>
        <taxon>Fungi</taxon>
        <taxon>Dikarya</taxon>
        <taxon>Ascomycota</taxon>
        <taxon>Pezizomycotina</taxon>
        <taxon>Sordariomycetes</taxon>
        <taxon>Sordariomycetidae</taxon>
        <taxon>Sordariales</taxon>
        <taxon>Podosporaceae</taxon>
        <taxon>Podospora</taxon>
    </lineage>
</organism>
<evidence type="ECO:0000256" key="3">
    <source>
        <dbReference type="ARBA" id="ARBA00022692"/>
    </source>
</evidence>
<gene>
    <name evidence="7" type="ORF">B0H63DRAFT_484913</name>
</gene>
<dbReference type="PANTHER" id="PTHR10057">
    <property type="entry name" value="PERIPHERAL-TYPE BENZODIAZEPINE RECEPTOR"/>
    <property type="match status" value="1"/>
</dbReference>
<dbReference type="Proteomes" id="UP001285441">
    <property type="component" value="Unassembled WGS sequence"/>
</dbReference>
<dbReference type="Gene3D" id="1.20.1260.100">
    <property type="entry name" value="TspO/MBR protein"/>
    <property type="match status" value="1"/>
</dbReference>
<feature type="transmembrane region" description="Helical" evidence="6">
    <location>
        <begin position="20"/>
        <end position="37"/>
    </location>
</feature>
<dbReference type="Pfam" id="PF03073">
    <property type="entry name" value="TspO_MBR"/>
    <property type="match status" value="1"/>
</dbReference>
<evidence type="ECO:0000256" key="2">
    <source>
        <dbReference type="ARBA" id="ARBA00007524"/>
    </source>
</evidence>
<keyword evidence="8" id="KW-1185">Reference proteome</keyword>
<feature type="transmembrane region" description="Helical" evidence="6">
    <location>
        <begin position="125"/>
        <end position="143"/>
    </location>
</feature>
<keyword evidence="3 6" id="KW-0812">Transmembrane</keyword>
<feature type="transmembrane region" description="Helical" evidence="6">
    <location>
        <begin position="58"/>
        <end position="79"/>
    </location>
</feature>
<evidence type="ECO:0000313" key="8">
    <source>
        <dbReference type="Proteomes" id="UP001285441"/>
    </source>
</evidence>
<dbReference type="GO" id="GO:0033013">
    <property type="term" value="P:tetrapyrrole metabolic process"/>
    <property type="evidence" value="ECO:0007669"/>
    <property type="project" value="UniProtKB-ARBA"/>
</dbReference>
<reference evidence="7" key="2">
    <citation type="submission" date="2023-06" db="EMBL/GenBank/DDBJ databases">
        <authorList>
            <consortium name="Lawrence Berkeley National Laboratory"/>
            <person name="Haridas S."/>
            <person name="Hensen N."/>
            <person name="Bonometti L."/>
            <person name="Westerberg I."/>
            <person name="Brannstrom I.O."/>
            <person name="Guillou S."/>
            <person name="Cros-Aarteil S."/>
            <person name="Calhoun S."/>
            <person name="Kuo A."/>
            <person name="Mondo S."/>
            <person name="Pangilinan J."/>
            <person name="Riley R."/>
            <person name="LaButti K."/>
            <person name="Andreopoulos B."/>
            <person name="Lipzen A."/>
            <person name="Chen C."/>
            <person name="Yanf M."/>
            <person name="Daum C."/>
            <person name="Ng V."/>
            <person name="Clum A."/>
            <person name="Steindorff A."/>
            <person name="Ohm R."/>
            <person name="Martin F."/>
            <person name="Silar P."/>
            <person name="Natvig D."/>
            <person name="Lalanne C."/>
            <person name="Gautier V."/>
            <person name="Ament-velasquez S.L."/>
            <person name="Kruys A."/>
            <person name="Hutchinson M.I."/>
            <person name="Powell A.J."/>
            <person name="Barry K."/>
            <person name="Miller A.N."/>
            <person name="Grigoriev I.V."/>
            <person name="Debuchy R."/>
            <person name="Gladieux P."/>
            <person name="Thoren M.H."/>
            <person name="Johannesson H."/>
        </authorList>
    </citation>
    <scope>NUCLEOTIDE SEQUENCE</scope>
    <source>
        <strain evidence="7">CBS 232.78</strain>
    </source>
</reference>
<dbReference type="FunFam" id="1.20.1260.100:FF:000001">
    <property type="entry name" value="translocator protein 2"/>
    <property type="match status" value="1"/>
</dbReference>
<feature type="transmembrane region" description="Helical" evidence="6">
    <location>
        <begin position="99"/>
        <end position="118"/>
    </location>
</feature>
<dbReference type="PANTHER" id="PTHR10057:SF0">
    <property type="entry name" value="TRANSLOCATOR PROTEIN"/>
    <property type="match status" value="1"/>
</dbReference>
<name>A0AAE0KAQ6_9PEZI</name>
<evidence type="ECO:0000256" key="6">
    <source>
        <dbReference type="SAM" id="Phobius"/>
    </source>
</evidence>
<dbReference type="InterPro" id="IPR004307">
    <property type="entry name" value="TspO_MBR"/>
</dbReference>
<comment type="caution">
    <text evidence="7">The sequence shown here is derived from an EMBL/GenBank/DDBJ whole genome shotgun (WGS) entry which is preliminary data.</text>
</comment>